<feature type="transmembrane region" description="Helical" evidence="1">
    <location>
        <begin position="101"/>
        <end position="128"/>
    </location>
</feature>
<keyword evidence="1" id="KW-1133">Transmembrane helix</keyword>
<protein>
    <submittedName>
        <fullName evidence="2">Uncharacterized protein</fullName>
    </submittedName>
</protein>
<keyword evidence="1" id="KW-0812">Transmembrane</keyword>
<keyword evidence="3" id="KW-1185">Reference proteome</keyword>
<feature type="transmembrane region" description="Helical" evidence="1">
    <location>
        <begin position="175"/>
        <end position="195"/>
    </location>
</feature>
<dbReference type="AlphaFoldDB" id="A0A7Y9I4M8"/>
<dbReference type="Proteomes" id="UP000569914">
    <property type="component" value="Unassembled WGS sequence"/>
</dbReference>
<comment type="caution">
    <text evidence="2">The sequence shown here is derived from an EMBL/GenBank/DDBJ whole genome shotgun (WGS) entry which is preliminary data.</text>
</comment>
<gene>
    <name evidence="2" type="ORF">BKA15_001342</name>
</gene>
<name>A0A7Y9I4M8_9ACTN</name>
<feature type="transmembrane region" description="Helical" evidence="1">
    <location>
        <begin position="149"/>
        <end position="169"/>
    </location>
</feature>
<keyword evidence="1" id="KW-0472">Membrane</keyword>
<dbReference type="RefSeq" id="WP_179749173.1">
    <property type="nucleotide sequence ID" value="NZ_JACCBU010000001.1"/>
</dbReference>
<accession>A0A7Y9I4M8</accession>
<evidence type="ECO:0000313" key="3">
    <source>
        <dbReference type="Proteomes" id="UP000569914"/>
    </source>
</evidence>
<organism evidence="2 3">
    <name type="scientific">Microlunatus parietis</name>
    <dbReference type="NCBI Taxonomy" id="682979"/>
    <lineage>
        <taxon>Bacteria</taxon>
        <taxon>Bacillati</taxon>
        <taxon>Actinomycetota</taxon>
        <taxon>Actinomycetes</taxon>
        <taxon>Propionibacteriales</taxon>
        <taxon>Propionibacteriaceae</taxon>
        <taxon>Microlunatus</taxon>
    </lineage>
</organism>
<reference evidence="2 3" key="1">
    <citation type="submission" date="2020-07" db="EMBL/GenBank/DDBJ databases">
        <title>Sequencing the genomes of 1000 actinobacteria strains.</title>
        <authorList>
            <person name="Klenk H.-P."/>
        </authorList>
    </citation>
    <scope>NUCLEOTIDE SEQUENCE [LARGE SCALE GENOMIC DNA]</scope>
    <source>
        <strain evidence="2 3">DSM 22083</strain>
    </source>
</reference>
<dbReference type="EMBL" id="JACCBU010000001">
    <property type="protein sequence ID" value="NYE70013.1"/>
    <property type="molecule type" value="Genomic_DNA"/>
</dbReference>
<evidence type="ECO:0000313" key="2">
    <source>
        <dbReference type="EMBL" id="NYE70013.1"/>
    </source>
</evidence>
<proteinExistence type="predicted"/>
<sequence>MNAVFAPDGALLRAWSRWWHWAWTSCCWALLCLPVITMPAATLWLITQQRRYARGEASLSPAESVRYLTGHLFPALPLAGCHLGAAALVIIGLFGPSPGGPYSWVVLITSSLAGVTWLLLAPWTFVIFERTGRTVAAIKTAYRLALTRIDLAVTGATAVLIAGAAAVLLFTRVPYLGPLLALAVPAAVASLSIMLHDRASALAPRDEVQR</sequence>
<feature type="transmembrane region" description="Helical" evidence="1">
    <location>
        <begin position="67"/>
        <end position="95"/>
    </location>
</feature>
<feature type="transmembrane region" description="Helical" evidence="1">
    <location>
        <begin position="20"/>
        <end position="46"/>
    </location>
</feature>
<evidence type="ECO:0000256" key="1">
    <source>
        <dbReference type="SAM" id="Phobius"/>
    </source>
</evidence>